<dbReference type="AlphaFoldDB" id="A0A6J6PRK4"/>
<accession>A0A6J6PRK4</accession>
<dbReference type="EMBL" id="CAEZYA010000007">
    <property type="protein sequence ID" value="CAB4699178.1"/>
    <property type="molecule type" value="Genomic_DNA"/>
</dbReference>
<evidence type="ECO:0000313" key="2">
    <source>
        <dbReference type="EMBL" id="CAB4802274.1"/>
    </source>
</evidence>
<dbReference type="PANTHER" id="PTHR38733">
    <property type="entry name" value="PROTEIN MCRC"/>
    <property type="match status" value="1"/>
</dbReference>
<dbReference type="PANTHER" id="PTHR38733:SF1">
    <property type="entry name" value="TYPE IV METHYL-DIRECTED RESTRICTION ENZYME ECOKMCRBC"/>
    <property type="match status" value="1"/>
</dbReference>
<organism evidence="1">
    <name type="scientific">freshwater metagenome</name>
    <dbReference type="NCBI Taxonomy" id="449393"/>
    <lineage>
        <taxon>unclassified sequences</taxon>
        <taxon>metagenomes</taxon>
        <taxon>ecological metagenomes</taxon>
    </lineage>
</organism>
<gene>
    <name evidence="1" type="ORF">UFOPK2627_00371</name>
    <name evidence="2" type="ORF">UFOPK3078_00448</name>
</gene>
<name>A0A6J6PRK4_9ZZZZ</name>
<sequence>MPSTESITNFSLSEYEERIVEVLDAEIAQKIQRTGIVELSRKVSGEFVIKADSKVGFISVQGVQVNVAPRFPIYNIFYFLGLLEEMKLDSEKVQISESNDFLTVLFQSFIHSVTSSTRKGLISGYVNREDSLQVLRGRIDFSRQLKKNPGNYFPFEVTFDDFIEDVPENQILKKALLISLKYGLQNRNLRNQAQNLLFNFKDVSDISEVPAWNESRLNSHYWNALRLAELIISGNGFHENTGDIQINGFSIDMYKVFEDFVAKQLAERINGSDDLVATQKSLLLDVGGIYREKPDLIWYRQGKPFQVLDTKYKQPEGETQQRDSLNDLRQVISYASLLGLKEAHIVYGVAGNARSIETRQEGITVYTHGLDLGKSPLEIENQLDALVSSLNS</sequence>
<evidence type="ECO:0000313" key="1">
    <source>
        <dbReference type="EMBL" id="CAB4699178.1"/>
    </source>
</evidence>
<dbReference type="EMBL" id="CAFAAU010000008">
    <property type="protein sequence ID" value="CAB4802274.1"/>
    <property type="molecule type" value="Genomic_DNA"/>
</dbReference>
<dbReference type="Pfam" id="PF10117">
    <property type="entry name" value="McrBC"/>
    <property type="match status" value="1"/>
</dbReference>
<reference evidence="1" key="1">
    <citation type="submission" date="2020-05" db="EMBL/GenBank/DDBJ databases">
        <authorList>
            <person name="Chiriac C."/>
            <person name="Salcher M."/>
            <person name="Ghai R."/>
            <person name="Kavagutti S V."/>
        </authorList>
    </citation>
    <scope>NUCLEOTIDE SEQUENCE</scope>
</reference>
<proteinExistence type="predicted"/>
<dbReference type="InterPro" id="IPR019292">
    <property type="entry name" value="McrC"/>
</dbReference>
<protein>
    <submittedName>
        <fullName evidence="1">Unannotated protein</fullName>
    </submittedName>
</protein>